<protein>
    <submittedName>
        <fullName evidence="1">Uncharacterized protein</fullName>
    </submittedName>
</protein>
<dbReference type="EMBL" id="SORX01000002">
    <property type="protein sequence ID" value="TFE02860.1"/>
    <property type="molecule type" value="Genomic_DNA"/>
</dbReference>
<sequence>MENYRERTLNLRRKALWLHNKVEDCRTWRKSPKYFRRMMRLTNYKKALIDRMKSHIGPEGRV</sequence>
<keyword evidence="2" id="KW-1185">Reference proteome</keyword>
<dbReference type="RefSeq" id="WP_134379676.1">
    <property type="nucleotide sequence ID" value="NZ_SORX01000002.1"/>
</dbReference>
<evidence type="ECO:0000313" key="2">
    <source>
        <dbReference type="Proteomes" id="UP000297776"/>
    </source>
</evidence>
<gene>
    <name evidence="1" type="ORF">E2626_03370</name>
</gene>
<accession>A0A4Y8LIK8</accession>
<reference evidence="1 2" key="1">
    <citation type="submission" date="2019-03" db="EMBL/GenBank/DDBJ databases">
        <authorList>
            <person name="Yang Y."/>
        </authorList>
    </citation>
    <scope>NUCLEOTIDE SEQUENCE [LARGE SCALE GENOMIC DNA]</scope>
    <source>
        <strain evidence="1 2">ASL-1</strain>
    </source>
</reference>
<dbReference type="AlphaFoldDB" id="A0A4Y8LIK8"/>
<dbReference type="Proteomes" id="UP000297776">
    <property type="component" value="Unassembled WGS sequence"/>
</dbReference>
<proteinExistence type="predicted"/>
<comment type="caution">
    <text evidence="1">The sequence shown here is derived from an EMBL/GenBank/DDBJ whole genome shotgun (WGS) entry which is preliminary data.</text>
</comment>
<organism evidence="1 2">
    <name type="scientific">Jeotgalibacillus salarius</name>
    <dbReference type="NCBI Taxonomy" id="546023"/>
    <lineage>
        <taxon>Bacteria</taxon>
        <taxon>Bacillati</taxon>
        <taxon>Bacillota</taxon>
        <taxon>Bacilli</taxon>
        <taxon>Bacillales</taxon>
        <taxon>Caryophanaceae</taxon>
        <taxon>Jeotgalibacillus</taxon>
    </lineage>
</organism>
<evidence type="ECO:0000313" key="1">
    <source>
        <dbReference type="EMBL" id="TFE02860.1"/>
    </source>
</evidence>
<name>A0A4Y8LIK8_9BACL</name>